<evidence type="ECO:0000256" key="1">
    <source>
        <dbReference type="SAM" id="SignalP"/>
    </source>
</evidence>
<accession>A0A2W2B0F6</accession>
<keyword evidence="3" id="KW-1185">Reference proteome</keyword>
<feature type="chain" id="PRO_5016010914" evidence="1">
    <location>
        <begin position="21"/>
        <end position="295"/>
    </location>
</feature>
<organism evidence="2 3">
    <name type="scientific">Aestuariivirga litoralis</name>
    <dbReference type="NCBI Taxonomy" id="2650924"/>
    <lineage>
        <taxon>Bacteria</taxon>
        <taxon>Pseudomonadati</taxon>
        <taxon>Pseudomonadota</taxon>
        <taxon>Alphaproteobacteria</taxon>
        <taxon>Hyphomicrobiales</taxon>
        <taxon>Aestuariivirgaceae</taxon>
        <taxon>Aestuariivirga</taxon>
    </lineage>
</organism>
<comment type="caution">
    <text evidence="2">The sequence shown here is derived from an EMBL/GenBank/DDBJ whole genome shotgun (WGS) entry which is preliminary data.</text>
</comment>
<dbReference type="RefSeq" id="WP_111195707.1">
    <property type="nucleotide sequence ID" value="NZ_QKVK01000001.1"/>
</dbReference>
<reference evidence="3" key="1">
    <citation type="submission" date="2018-06" db="EMBL/GenBank/DDBJ databases">
        <title>Aestuariibacter litoralis strain KCTC 52945T.</title>
        <authorList>
            <person name="Li X."/>
            <person name="Salam N."/>
            <person name="Li J.-L."/>
            <person name="Chen Y.-M."/>
            <person name="Yang Z.-W."/>
            <person name="Zhang L.-Y."/>
            <person name="Han M.-X."/>
            <person name="Xiao M."/>
            <person name="Li W.-J."/>
        </authorList>
    </citation>
    <scope>NUCLEOTIDE SEQUENCE [LARGE SCALE GENOMIC DNA]</scope>
    <source>
        <strain evidence="3">KCTC 52945</strain>
    </source>
</reference>
<dbReference type="AlphaFoldDB" id="A0A2W2B0F6"/>
<protein>
    <submittedName>
        <fullName evidence="2">Uncharacterized protein</fullName>
    </submittedName>
</protein>
<evidence type="ECO:0000313" key="2">
    <source>
        <dbReference type="EMBL" id="PZF78380.1"/>
    </source>
</evidence>
<evidence type="ECO:0000313" key="3">
    <source>
        <dbReference type="Proteomes" id="UP000248795"/>
    </source>
</evidence>
<sequence length="295" mass="31650">MKQLAPALLGLLLAAAPAAADGTLVPAAQALAELRAALGKQIDVRFSEAFVKDHLAKADFDGVTVYGVSAESLCLYGQDKGLEAGDPKLAALASPDGGGDVCVPLADVSVRVAPHEPVEGASPVPFYSTDRAACNWVWRQGSDLGLWTETCKFDTGLWGVTYNERDNLFALRVDDGEPYTVLQEFREPGGPPALLDTLKQQGLVLDDPQCQMAQVNDQPAPAGWTAWQVVPTGRMKEDFDRQVQEEIPDPPCGRLGYAVDSVGFFMVKDGAPDRILYANLGQDGTMIDLASIRFK</sequence>
<gene>
    <name evidence="2" type="ORF">DK847_00725</name>
</gene>
<dbReference type="Proteomes" id="UP000248795">
    <property type="component" value="Unassembled WGS sequence"/>
</dbReference>
<dbReference type="EMBL" id="QKVK01000001">
    <property type="protein sequence ID" value="PZF78380.1"/>
    <property type="molecule type" value="Genomic_DNA"/>
</dbReference>
<feature type="signal peptide" evidence="1">
    <location>
        <begin position="1"/>
        <end position="20"/>
    </location>
</feature>
<proteinExistence type="predicted"/>
<name>A0A2W2B0F6_9HYPH</name>
<keyword evidence="1" id="KW-0732">Signal</keyword>